<dbReference type="Proteomes" id="UP000254771">
    <property type="component" value="Unassembled WGS sequence"/>
</dbReference>
<dbReference type="AlphaFoldDB" id="A0A370DAP6"/>
<evidence type="ECO:0000313" key="3">
    <source>
        <dbReference type="Proteomes" id="UP000254771"/>
    </source>
</evidence>
<gene>
    <name evidence="2" type="ORF">DIZ78_16035</name>
</gene>
<dbReference type="CDD" id="cd02966">
    <property type="entry name" value="TlpA_like_family"/>
    <property type="match status" value="1"/>
</dbReference>
<dbReference type="SUPFAM" id="SSF52833">
    <property type="entry name" value="Thioredoxin-like"/>
    <property type="match status" value="1"/>
</dbReference>
<comment type="caution">
    <text evidence="2">The sequence shown here is derived from an EMBL/GenBank/DDBJ whole genome shotgun (WGS) entry which is preliminary data.</text>
</comment>
<evidence type="ECO:0000313" key="2">
    <source>
        <dbReference type="EMBL" id="RDH81951.1"/>
    </source>
</evidence>
<organism evidence="2 3">
    <name type="scientific">endosymbiont of Escarpia spicata</name>
    <dbReference type="NCBI Taxonomy" id="2200908"/>
    <lineage>
        <taxon>Bacteria</taxon>
        <taxon>Pseudomonadati</taxon>
        <taxon>Pseudomonadota</taxon>
        <taxon>Gammaproteobacteria</taxon>
        <taxon>sulfur-oxidizing symbionts</taxon>
    </lineage>
</organism>
<name>A0A370DAP6_9GAMM</name>
<evidence type="ECO:0000259" key="1">
    <source>
        <dbReference type="PROSITE" id="PS51352"/>
    </source>
</evidence>
<dbReference type="InterPro" id="IPR050553">
    <property type="entry name" value="Thioredoxin_ResA/DsbE_sf"/>
</dbReference>
<reference evidence="2 3" key="1">
    <citation type="journal article" date="2018" name="ISME J.">
        <title>Endosymbiont genomes yield clues of tubeworm success.</title>
        <authorList>
            <person name="Li Y."/>
            <person name="Liles M.R."/>
            <person name="Halanych K.M."/>
        </authorList>
    </citation>
    <scope>NUCLEOTIDE SEQUENCE [LARGE SCALE GENOMIC DNA]</scope>
    <source>
        <strain evidence="2">A1462</strain>
    </source>
</reference>
<dbReference type="Gene3D" id="3.40.30.10">
    <property type="entry name" value="Glutaredoxin"/>
    <property type="match status" value="1"/>
</dbReference>
<proteinExistence type="predicted"/>
<dbReference type="InterPro" id="IPR036249">
    <property type="entry name" value="Thioredoxin-like_sf"/>
</dbReference>
<dbReference type="GO" id="GO:0016491">
    <property type="term" value="F:oxidoreductase activity"/>
    <property type="evidence" value="ECO:0007669"/>
    <property type="project" value="InterPro"/>
</dbReference>
<sequence length="173" mass="19604">MVVNFIQFPQLMRNFTIAVLVLVVLMGCSDESPKLIKGQPMPGFILDRLESGSLDFPNALRGKVVAIRFWADWCPFCESEMKNIEPVYQQNQEQGLVILAINVRQDRKTAAAFIRKLNISYDVLLDRDGEVARRYGVIALPTTFIVDRQGNLHTRILGESTPEVFHKIVGELL</sequence>
<dbReference type="GO" id="GO:0016209">
    <property type="term" value="F:antioxidant activity"/>
    <property type="evidence" value="ECO:0007669"/>
    <property type="project" value="InterPro"/>
</dbReference>
<dbReference type="PANTHER" id="PTHR42852">
    <property type="entry name" value="THIOL:DISULFIDE INTERCHANGE PROTEIN DSBE"/>
    <property type="match status" value="1"/>
</dbReference>
<keyword evidence="3" id="KW-1185">Reference proteome</keyword>
<dbReference type="InterPro" id="IPR013766">
    <property type="entry name" value="Thioredoxin_domain"/>
</dbReference>
<dbReference type="PANTHER" id="PTHR42852:SF13">
    <property type="entry name" value="PROTEIN DIPZ"/>
    <property type="match status" value="1"/>
</dbReference>
<dbReference type="InterPro" id="IPR000866">
    <property type="entry name" value="AhpC/TSA"/>
</dbReference>
<accession>A0A370DAP6</accession>
<dbReference type="EMBL" id="QFXE01000021">
    <property type="protein sequence ID" value="RDH81951.1"/>
    <property type="molecule type" value="Genomic_DNA"/>
</dbReference>
<dbReference type="Pfam" id="PF00578">
    <property type="entry name" value="AhpC-TSA"/>
    <property type="match status" value="1"/>
</dbReference>
<dbReference type="PROSITE" id="PS51352">
    <property type="entry name" value="THIOREDOXIN_2"/>
    <property type="match status" value="1"/>
</dbReference>
<feature type="domain" description="Thioredoxin" evidence="1">
    <location>
        <begin position="35"/>
        <end position="173"/>
    </location>
</feature>
<protein>
    <submittedName>
        <fullName evidence="2">TlpA family protein disulfide reductase</fullName>
    </submittedName>
</protein>